<dbReference type="InterPro" id="IPR036291">
    <property type="entry name" value="NAD(P)-bd_dom_sf"/>
</dbReference>
<accession>A0A8T9CLG8</accession>
<comment type="caution">
    <text evidence="1">The sequence shown here is derived from an EMBL/GenBank/DDBJ whole genome shotgun (WGS) entry which is preliminary data.</text>
</comment>
<dbReference type="Gene3D" id="3.40.50.720">
    <property type="entry name" value="NAD(P)-binding Rossmann-like Domain"/>
    <property type="match status" value="1"/>
</dbReference>
<dbReference type="EMBL" id="QGMK01000012">
    <property type="protein sequence ID" value="TVY85347.1"/>
    <property type="molecule type" value="Genomic_DNA"/>
</dbReference>
<dbReference type="Proteomes" id="UP000469558">
    <property type="component" value="Unassembled WGS sequence"/>
</dbReference>
<dbReference type="CDD" id="cd07713">
    <property type="entry name" value="DHPS-like_MBL-fold"/>
    <property type="match status" value="1"/>
</dbReference>
<dbReference type="OrthoDB" id="1470350at2759"/>
<evidence type="ECO:0000313" key="1">
    <source>
        <dbReference type="EMBL" id="TVY85347.1"/>
    </source>
</evidence>
<dbReference type="Gene3D" id="3.60.15.10">
    <property type="entry name" value="Ribonuclease Z/Hydroxyacylglutathione hydrolase-like"/>
    <property type="match status" value="1"/>
</dbReference>
<dbReference type="InterPro" id="IPR036866">
    <property type="entry name" value="RibonucZ/Hydroxyglut_hydro"/>
</dbReference>
<dbReference type="AlphaFoldDB" id="A0A8T9CLG8"/>
<dbReference type="InterPro" id="IPR041712">
    <property type="entry name" value="DHPS-like_MBL-fold"/>
</dbReference>
<dbReference type="SUPFAM" id="SSF56281">
    <property type="entry name" value="Metallo-hydrolase/oxidoreductase"/>
    <property type="match status" value="1"/>
</dbReference>
<organism evidence="1 2">
    <name type="scientific">Lachnellula suecica</name>
    <dbReference type="NCBI Taxonomy" id="602035"/>
    <lineage>
        <taxon>Eukaryota</taxon>
        <taxon>Fungi</taxon>
        <taxon>Dikarya</taxon>
        <taxon>Ascomycota</taxon>
        <taxon>Pezizomycotina</taxon>
        <taxon>Leotiomycetes</taxon>
        <taxon>Helotiales</taxon>
        <taxon>Lachnaceae</taxon>
        <taxon>Lachnellula</taxon>
    </lineage>
</organism>
<dbReference type="PANTHER" id="PTHR13754:SF13">
    <property type="entry name" value="METALLO-BETA-LACTAMASE SUPERFAMILY PROTEIN (AFU_ORTHOLOGUE AFUA_3G07630)"/>
    <property type="match status" value="1"/>
</dbReference>
<dbReference type="InterPro" id="IPR002347">
    <property type="entry name" value="SDR_fam"/>
</dbReference>
<dbReference type="Pfam" id="PF13561">
    <property type="entry name" value="adh_short_C2"/>
    <property type="match status" value="1"/>
</dbReference>
<reference evidence="1 2" key="1">
    <citation type="submission" date="2018-05" db="EMBL/GenBank/DDBJ databases">
        <title>Genome sequencing and assembly of the regulated plant pathogen Lachnellula willkommii and related sister species for the development of diagnostic species identification markers.</title>
        <authorList>
            <person name="Giroux E."/>
            <person name="Bilodeau G."/>
        </authorList>
    </citation>
    <scope>NUCLEOTIDE SEQUENCE [LARGE SCALE GENOMIC DNA]</scope>
    <source>
        <strain evidence="1 2">CBS 268.59</strain>
    </source>
</reference>
<dbReference type="PANTHER" id="PTHR13754">
    <property type="entry name" value="METALLO-BETA-LACTAMASE SUPERFAMILY PROTEIN"/>
    <property type="match status" value="1"/>
</dbReference>
<evidence type="ECO:0000313" key="2">
    <source>
        <dbReference type="Proteomes" id="UP000469558"/>
    </source>
</evidence>
<dbReference type="PRINTS" id="PR00081">
    <property type="entry name" value="GDHRDH"/>
</dbReference>
<dbReference type="SUPFAM" id="SSF51735">
    <property type="entry name" value="NAD(P)-binding Rossmann-fold domains"/>
    <property type="match status" value="1"/>
</dbReference>
<name>A0A8T9CLG8_9HELO</name>
<dbReference type="GO" id="GO:0016740">
    <property type="term" value="F:transferase activity"/>
    <property type="evidence" value="ECO:0007669"/>
    <property type="project" value="TreeGrafter"/>
</dbReference>
<proteinExistence type="predicted"/>
<keyword evidence="2" id="KW-1185">Reference proteome</keyword>
<protein>
    <submittedName>
        <fullName evidence="1">Granaticin polyketide synthase putative ketoacyl reductase</fullName>
    </submittedName>
</protein>
<dbReference type="CDD" id="cd05233">
    <property type="entry name" value="SDR_c"/>
    <property type="match status" value="1"/>
</dbReference>
<gene>
    <name evidence="1" type="ORF">LSUE1_G000280</name>
</gene>
<dbReference type="InterPro" id="IPR052926">
    <property type="entry name" value="Metallo-beta-lactamase_dom"/>
</dbReference>
<sequence length="586" mass="63035">MSFSLAEVDSLEAVVIIDNEVDPLSWIAPDTVDVSGRFPDVMLSESKSTTVGENTIKVMPLEAMCCGAHGLSVLVTATKDGVKHSVLFDTGPEEEAWERNAKRLGTDISIVEVIHLSHWHRDHSGGMIKAIEMISEAKKSSATAAAPVIVDLHPNRPEYRGFTIGNNPVSFSTDPTFAEIERAGGVVSKNSAAHTVLDNMFLISGFIPASAPYEKGLKGGIRIQDTNKGWEKDEEMADERFLMCNVKGKGIVMFTGCSHRGVVNASRSAVELLGSTVPLHAVLGGYHLVGSSKADVEATVKDLKALNPKVCLPGHCSGWRVKYEIEKEMPGRASVALITASSAGLGAATAKELAASGIRVVINYNSNREKAAAVLKELQALQPSSSTSTDTEPRFHIIRADVSQRASLISLVEETVKVMGRLDLVVSNHGWTKIRDFANLDDNIEEEDWDRCFNMNVKSHLWLFHAARKYLEETEGSFITTASVAGVIPGGSSMAYSVTKAAQIHLAKGLAKIAGPKVRVNSVSPGLLMTEWGHQFPQAKIDKTTNKSVLKRVATVEDVARQILCLANSSSQTGTNAVIEAGLLLG</sequence>